<accession>A4X6B8</accession>
<keyword evidence="3" id="KW-1185">Reference proteome</keyword>
<feature type="compositionally biased region" description="Polar residues" evidence="1">
    <location>
        <begin position="14"/>
        <end position="23"/>
    </location>
</feature>
<feature type="region of interest" description="Disordered" evidence="1">
    <location>
        <begin position="1"/>
        <end position="27"/>
    </location>
</feature>
<organism evidence="2 3">
    <name type="scientific">Salinispora tropica (strain ATCC BAA-916 / DSM 44818 / JCM 13857 / NBRC 105044 / CNB-440)</name>
    <dbReference type="NCBI Taxonomy" id="369723"/>
    <lineage>
        <taxon>Bacteria</taxon>
        <taxon>Bacillati</taxon>
        <taxon>Actinomycetota</taxon>
        <taxon>Actinomycetes</taxon>
        <taxon>Micromonosporales</taxon>
        <taxon>Micromonosporaceae</taxon>
        <taxon>Salinispora</taxon>
    </lineage>
</organism>
<dbReference type="EMBL" id="CP000667">
    <property type="protein sequence ID" value="ABP54418.1"/>
    <property type="molecule type" value="Genomic_DNA"/>
</dbReference>
<feature type="region of interest" description="Disordered" evidence="1">
    <location>
        <begin position="57"/>
        <end position="76"/>
    </location>
</feature>
<evidence type="ECO:0000256" key="1">
    <source>
        <dbReference type="SAM" id="MobiDB-lite"/>
    </source>
</evidence>
<reference evidence="3" key="1">
    <citation type="journal article" date="2007" name="Proc. Natl. Acad. Sci. U.S.A.">
        <title>Genome sequencing reveals complex secondary metabolome in the marine actinomycete Salinispora tropica.</title>
        <authorList>
            <person name="Udwary D.W."/>
            <person name="Zeigler L."/>
            <person name="Asolkar R.N."/>
            <person name="Singan V."/>
            <person name="Lapidus A."/>
            <person name="Fenical W."/>
            <person name="Jensen P.R."/>
            <person name="Moore B.S."/>
        </authorList>
    </citation>
    <scope>NUCLEOTIDE SEQUENCE [LARGE SCALE GENOMIC DNA]</scope>
    <source>
        <strain evidence="3">ATCC BAA-916 / DSM 44818 / CNB-440</strain>
    </source>
</reference>
<sequence length="121" mass="12872">MEAPPPADVAPGSTGANTGTTSDRPVRKRAIADAGGDPTTIATWIAEVNAQRAATLAQRDTATAQKQAPDRLTEDDIRRLIGSFDNIRNTPARRPQRGQTPSGSRDEWPHGACGDRCDPGR</sequence>
<dbReference type="Proteomes" id="UP000000235">
    <property type="component" value="Chromosome"/>
</dbReference>
<feature type="region of interest" description="Disordered" evidence="1">
    <location>
        <begin position="82"/>
        <end position="121"/>
    </location>
</feature>
<protein>
    <submittedName>
        <fullName evidence="2">Uncharacterized protein</fullName>
    </submittedName>
</protein>
<evidence type="ECO:0000313" key="3">
    <source>
        <dbReference type="Proteomes" id="UP000000235"/>
    </source>
</evidence>
<feature type="compositionally biased region" description="Basic and acidic residues" evidence="1">
    <location>
        <begin position="104"/>
        <end position="121"/>
    </location>
</feature>
<dbReference type="HOGENOM" id="CLU_2036398_0_0_11"/>
<dbReference type="KEGG" id="stp:Strop_1959"/>
<gene>
    <name evidence="2" type="ordered locus">Strop_1959</name>
</gene>
<dbReference type="AlphaFoldDB" id="A4X6B8"/>
<name>A4X6B8_SALTO</name>
<proteinExistence type="predicted"/>
<dbReference type="RefSeq" id="WP_011905848.1">
    <property type="nucleotide sequence ID" value="NC_009380.1"/>
</dbReference>
<evidence type="ECO:0000313" key="2">
    <source>
        <dbReference type="EMBL" id="ABP54418.1"/>
    </source>
</evidence>